<evidence type="ECO:0000256" key="4">
    <source>
        <dbReference type="ARBA" id="ARBA00023180"/>
    </source>
</evidence>
<dbReference type="PANTHER" id="PTHR11475">
    <property type="entry name" value="OXIDASE/PEROXIDASE"/>
    <property type="match status" value="1"/>
</dbReference>
<evidence type="ECO:0000313" key="6">
    <source>
        <dbReference type="EMBL" id="UYV84787.1"/>
    </source>
</evidence>
<keyword evidence="3" id="KW-0575">Peroxidase</keyword>
<dbReference type="PROSITE" id="PS50292">
    <property type="entry name" value="PEROXIDASE_3"/>
    <property type="match status" value="1"/>
</dbReference>
<dbReference type="InterPro" id="IPR010255">
    <property type="entry name" value="Haem_peroxidase_sf"/>
</dbReference>
<dbReference type="Proteomes" id="UP001235939">
    <property type="component" value="Chromosome X"/>
</dbReference>
<evidence type="ECO:0000256" key="5">
    <source>
        <dbReference type="SAM" id="MobiDB-lite"/>
    </source>
</evidence>
<evidence type="ECO:0000256" key="2">
    <source>
        <dbReference type="ARBA" id="ARBA00022525"/>
    </source>
</evidence>
<dbReference type="Pfam" id="PF03098">
    <property type="entry name" value="An_peroxidase"/>
    <property type="match status" value="1"/>
</dbReference>
<evidence type="ECO:0000313" key="7">
    <source>
        <dbReference type="Proteomes" id="UP001235939"/>
    </source>
</evidence>
<feature type="compositionally biased region" description="Polar residues" evidence="5">
    <location>
        <begin position="404"/>
        <end position="418"/>
    </location>
</feature>
<dbReference type="EMBL" id="CP092886">
    <property type="protein sequence ID" value="UYV84787.1"/>
    <property type="molecule type" value="Genomic_DNA"/>
</dbReference>
<evidence type="ECO:0000256" key="3">
    <source>
        <dbReference type="ARBA" id="ARBA00022559"/>
    </source>
</evidence>
<dbReference type="InterPro" id="IPR037120">
    <property type="entry name" value="Haem_peroxidase_sf_animal"/>
</dbReference>
<keyword evidence="2" id="KW-0964">Secreted</keyword>
<dbReference type="Gene3D" id="1.10.640.10">
    <property type="entry name" value="Haem peroxidase domain superfamily, animal type"/>
    <property type="match status" value="1"/>
</dbReference>
<comment type="subcellular location">
    <subcellularLocation>
        <location evidence="1">Secreted</location>
    </subcellularLocation>
</comment>
<name>A0ABY6LWP9_9ARAC</name>
<protein>
    <submittedName>
        <fullName evidence="6">Uncharacterized protein</fullName>
    </submittedName>
</protein>
<sequence length="432" mass="48098">MFIIDKSKTSHIARLKRGVVESLVHNAAMRAGHPREQSNQVSAYLDASTIYGSSPGSNSGLRESKGQSARLRTDRLGGYSLLPRSEKNCTKSQLGCDQRCPLTGEKRASSYCAVAQVTPALTSLHTLWVREHNRLVGLLAGRGWTPEKLYQEVRRIISAMMQHITYTEFLPMIMGPEQMGLYQLNTPTKYDPSVRPQVINAFSAAAFRFGHSMVDRRFKRRSRPKMASPRLSQEFFSVHPWCGERLSLDPVGEILGGQSQQRCQKVDFYVTRELTNHLFAERLDAPGLDLLAIDIQRGRDHGLPPYTAWRMACGLEPINSYEDLALHAPSYAVERIKAVYGEENIHDVDLMVGGLAETPGDRRPVGTDLLLPGRGTVPAPQGGRQVLVREPRPPRSPLSRSNPGNQENDSCSRYVSQRRSGDPAALGDEDPR</sequence>
<proteinExistence type="predicted"/>
<feature type="non-terminal residue" evidence="6">
    <location>
        <position position="1"/>
    </location>
</feature>
<keyword evidence="7" id="KW-1185">Reference proteome</keyword>
<organism evidence="6 7">
    <name type="scientific">Cordylochernes scorpioides</name>
    <dbReference type="NCBI Taxonomy" id="51811"/>
    <lineage>
        <taxon>Eukaryota</taxon>
        <taxon>Metazoa</taxon>
        <taxon>Ecdysozoa</taxon>
        <taxon>Arthropoda</taxon>
        <taxon>Chelicerata</taxon>
        <taxon>Arachnida</taxon>
        <taxon>Pseudoscorpiones</taxon>
        <taxon>Cheliferoidea</taxon>
        <taxon>Chernetidae</taxon>
        <taxon>Cordylochernes</taxon>
    </lineage>
</organism>
<dbReference type="PANTHER" id="PTHR11475:SF4">
    <property type="entry name" value="CHORION PEROXIDASE"/>
    <property type="match status" value="1"/>
</dbReference>
<evidence type="ECO:0000256" key="1">
    <source>
        <dbReference type="ARBA" id="ARBA00004613"/>
    </source>
</evidence>
<feature type="region of interest" description="Disordered" evidence="5">
    <location>
        <begin position="357"/>
        <end position="432"/>
    </location>
</feature>
<accession>A0ABY6LWP9</accession>
<gene>
    <name evidence="6" type="ORF">LAZ67_X003501</name>
</gene>
<keyword evidence="3" id="KW-0560">Oxidoreductase</keyword>
<keyword evidence="4" id="KW-0325">Glycoprotein</keyword>
<dbReference type="SUPFAM" id="SSF48113">
    <property type="entry name" value="Heme-dependent peroxidases"/>
    <property type="match status" value="1"/>
</dbReference>
<dbReference type="InterPro" id="IPR019791">
    <property type="entry name" value="Haem_peroxidase_animal"/>
</dbReference>
<reference evidence="6 7" key="1">
    <citation type="submission" date="2022-03" db="EMBL/GenBank/DDBJ databases">
        <title>A chromosomal length assembly of Cordylochernes scorpioides.</title>
        <authorList>
            <person name="Zeh D."/>
            <person name="Zeh J."/>
        </authorList>
    </citation>
    <scope>NUCLEOTIDE SEQUENCE [LARGE SCALE GENOMIC DNA]</scope>
    <source>
        <strain evidence="6">IN4F17</strain>
        <tissue evidence="6">Whole Body</tissue>
    </source>
</reference>